<evidence type="ECO:0000313" key="6">
    <source>
        <dbReference type="Proteomes" id="UP000014977"/>
    </source>
</evidence>
<dbReference type="OrthoDB" id="5460881at2"/>
<dbReference type="RefSeq" id="WP_020878663.1">
    <property type="nucleotide sequence ID" value="NZ_ATHJ01000128.1"/>
</dbReference>
<comment type="caution">
    <text evidence="5">The sequence shown here is derived from an EMBL/GenBank/DDBJ whole genome shotgun (WGS) entry which is preliminary data.</text>
</comment>
<organism evidence="5 6">
    <name type="scientific">Desulfococcus multivorans DSM 2059</name>
    <dbReference type="NCBI Taxonomy" id="1121405"/>
    <lineage>
        <taxon>Bacteria</taxon>
        <taxon>Pseudomonadati</taxon>
        <taxon>Thermodesulfobacteriota</taxon>
        <taxon>Desulfobacteria</taxon>
        <taxon>Desulfobacterales</taxon>
        <taxon>Desulfococcaceae</taxon>
        <taxon>Desulfococcus</taxon>
    </lineage>
</organism>
<dbReference type="PANTHER" id="PTHR40661">
    <property type="match status" value="1"/>
</dbReference>
<dbReference type="InterPro" id="IPR001387">
    <property type="entry name" value="Cro/C1-type_HTH"/>
</dbReference>
<dbReference type="CDD" id="cd00093">
    <property type="entry name" value="HTH_XRE"/>
    <property type="match status" value="1"/>
</dbReference>
<dbReference type="EMBL" id="ATHJ01000128">
    <property type="protein sequence ID" value="EPR33251.1"/>
    <property type="molecule type" value="Genomic_DNA"/>
</dbReference>
<evidence type="ECO:0000256" key="3">
    <source>
        <dbReference type="ARBA" id="ARBA00023163"/>
    </source>
</evidence>
<feature type="domain" description="HTH cro/C1-type" evidence="4">
    <location>
        <begin position="27"/>
        <end position="70"/>
    </location>
</feature>
<evidence type="ECO:0000313" key="5">
    <source>
        <dbReference type="EMBL" id="EPR33251.1"/>
    </source>
</evidence>
<dbReference type="Gene3D" id="1.10.260.40">
    <property type="entry name" value="lambda repressor-like DNA-binding domains"/>
    <property type="match status" value="1"/>
</dbReference>
<accession>S7T9H4</accession>
<dbReference type="SUPFAM" id="SSF51306">
    <property type="entry name" value="LexA/Signal peptidase"/>
    <property type="match status" value="1"/>
</dbReference>
<dbReference type="PROSITE" id="PS50943">
    <property type="entry name" value="HTH_CROC1"/>
    <property type="match status" value="1"/>
</dbReference>
<evidence type="ECO:0000256" key="1">
    <source>
        <dbReference type="ARBA" id="ARBA00023015"/>
    </source>
</evidence>
<evidence type="ECO:0000256" key="2">
    <source>
        <dbReference type="ARBA" id="ARBA00023125"/>
    </source>
</evidence>
<sequence length="255" mass="28577">MYTIEDLHKYFVAAMKDKLQSRWGGLQKQMAIDLGVTDGHISRILAGKKTASSNLQKKTAEACGMSLADIIDHGRRILEGIPTEDAKPLQPRPFQIVVNGTYDKEILENAKETYRGIPLYESGRLAAGSNGLYFNDNEVPESEVIVYRPELGHRSGHKLAAVRVGGSSMNPTIPEKSIIVVDRDDREFANGKIFCVNDPDDTGQYVSAVKRVQRWEKGFVLISDNPDFPPKVTGLDWLDLCVGRVIWMWRNTEEL</sequence>
<dbReference type="SUPFAM" id="SSF47413">
    <property type="entry name" value="lambda repressor-like DNA-binding domains"/>
    <property type="match status" value="1"/>
</dbReference>
<proteinExistence type="predicted"/>
<dbReference type="eggNOG" id="COG2932">
    <property type="taxonomic scope" value="Bacteria"/>
</dbReference>
<dbReference type="Proteomes" id="UP000014977">
    <property type="component" value="Unassembled WGS sequence"/>
</dbReference>
<dbReference type="InterPro" id="IPR036286">
    <property type="entry name" value="LexA/Signal_pep-like_sf"/>
</dbReference>
<reference evidence="5 6" key="1">
    <citation type="journal article" date="2013" name="Genome Announc.">
        <title>Draft genome sequences for three mercury-methylating, sulfate-reducing bacteria.</title>
        <authorList>
            <person name="Brown S.D."/>
            <person name="Hurt R.A.Jr."/>
            <person name="Gilmour C.C."/>
            <person name="Elias D.A."/>
        </authorList>
    </citation>
    <scope>NUCLEOTIDE SEQUENCE [LARGE SCALE GENOMIC DNA]</scope>
    <source>
        <strain evidence="5 6">DSM 2059</strain>
    </source>
</reference>
<dbReference type="InterPro" id="IPR015927">
    <property type="entry name" value="Peptidase_S24_S26A/B/C"/>
</dbReference>
<keyword evidence="2" id="KW-0238">DNA-binding</keyword>
<dbReference type="STRING" id="897.B2D07_02475"/>
<keyword evidence="6" id="KW-1185">Reference proteome</keyword>
<gene>
    <name evidence="5" type="ORF">dsmv_3507</name>
</gene>
<dbReference type="Pfam" id="PF00717">
    <property type="entry name" value="Peptidase_S24"/>
    <property type="match status" value="1"/>
</dbReference>
<dbReference type="CDD" id="cd06462">
    <property type="entry name" value="Peptidase_S24_S26"/>
    <property type="match status" value="1"/>
</dbReference>
<evidence type="ECO:0000259" key="4">
    <source>
        <dbReference type="PROSITE" id="PS50943"/>
    </source>
</evidence>
<dbReference type="Gene3D" id="2.10.109.10">
    <property type="entry name" value="Umud Fragment, subunit A"/>
    <property type="match status" value="1"/>
</dbReference>
<protein>
    <submittedName>
        <fullName evidence="5">Putative phage repressor</fullName>
    </submittedName>
</protein>
<dbReference type="InterPro" id="IPR010982">
    <property type="entry name" value="Lambda_DNA-bd_dom_sf"/>
</dbReference>
<dbReference type="AlphaFoldDB" id="S7T9H4"/>
<dbReference type="GO" id="GO:0003677">
    <property type="term" value="F:DNA binding"/>
    <property type="evidence" value="ECO:0007669"/>
    <property type="project" value="UniProtKB-KW"/>
</dbReference>
<name>S7T9H4_DESML</name>
<dbReference type="PANTHER" id="PTHR40661:SF3">
    <property type="entry name" value="FELS-1 PROPHAGE TRANSCRIPTIONAL REGULATOR"/>
    <property type="match status" value="1"/>
</dbReference>
<keyword evidence="3" id="KW-0804">Transcription</keyword>
<keyword evidence="1" id="KW-0805">Transcription regulation</keyword>